<organism evidence="1 2">
    <name type="scientific">Mucilaginibacter dorajii</name>
    <dbReference type="NCBI Taxonomy" id="692994"/>
    <lineage>
        <taxon>Bacteria</taxon>
        <taxon>Pseudomonadati</taxon>
        <taxon>Bacteroidota</taxon>
        <taxon>Sphingobacteriia</taxon>
        <taxon>Sphingobacteriales</taxon>
        <taxon>Sphingobacteriaceae</taxon>
        <taxon>Mucilaginibacter</taxon>
    </lineage>
</organism>
<proteinExistence type="predicted"/>
<sequence>MLPGIRLNKMDILNKFHDVAEGAEHDPNKNSLNAQQALGLEPGPLIINNAHDFLVHGKSLRDADVKHLDTGIKCMNAGLRVGRFSNEMLDKGGRRYIFIDFVKARGYVSCKLILEGGMEELFNAYLDGKVTVRFTLSQLIEEAKKH</sequence>
<comment type="caution">
    <text evidence="1">The sequence shown here is derived from an EMBL/GenBank/DDBJ whole genome shotgun (WGS) entry which is preliminary data.</text>
</comment>
<keyword evidence="2" id="KW-1185">Reference proteome</keyword>
<reference evidence="2" key="1">
    <citation type="journal article" date="2019" name="Int. J. Syst. Evol. Microbiol.">
        <title>The Global Catalogue of Microorganisms (GCM) 10K type strain sequencing project: providing services to taxonomists for standard genome sequencing and annotation.</title>
        <authorList>
            <consortium name="The Broad Institute Genomics Platform"/>
            <consortium name="The Broad Institute Genome Sequencing Center for Infectious Disease"/>
            <person name="Wu L."/>
            <person name="Ma J."/>
        </authorList>
    </citation>
    <scope>NUCLEOTIDE SEQUENCE [LARGE SCALE GENOMIC DNA]</scope>
    <source>
        <strain evidence="2">JCM 16601</strain>
    </source>
</reference>
<accession>A0ABP7PPN8</accession>
<name>A0ABP7PPN8_9SPHI</name>
<dbReference type="Proteomes" id="UP001500742">
    <property type="component" value="Unassembled WGS sequence"/>
</dbReference>
<dbReference type="EMBL" id="BAAAZC010000011">
    <property type="protein sequence ID" value="GAA3969233.1"/>
    <property type="molecule type" value="Genomic_DNA"/>
</dbReference>
<evidence type="ECO:0000313" key="2">
    <source>
        <dbReference type="Proteomes" id="UP001500742"/>
    </source>
</evidence>
<protein>
    <submittedName>
        <fullName evidence="1">Uncharacterized protein</fullName>
    </submittedName>
</protein>
<gene>
    <name evidence="1" type="ORF">GCM10022210_17610</name>
</gene>
<evidence type="ECO:0000313" key="1">
    <source>
        <dbReference type="EMBL" id="GAA3969233.1"/>
    </source>
</evidence>